<feature type="domain" description="BPTI/Kunitz inhibitor" evidence="11">
    <location>
        <begin position="381"/>
        <end position="431"/>
    </location>
</feature>
<evidence type="ECO:0000256" key="10">
    <source>
        <dbReference type="SAM" id="SignalP"/>
    </source>
</evidence>
<keyword evidence="6 8" id="KW-1015">Disulfide bond</keyword>
<keyword evidence="7" id="KW-0325">Glycoprotein</keyword>
<dbReference type="OMA" id="HRNRFVC"/>
<keyword evidence="2 9" id="KW-0812">Transmembrane</keyword>
<evidence type="ECO:0000256" key="7">
    <source>
        <dbReference type="ARBA" id="ARBA00023180"/>
    </source>
</evidence>
<dbReference type="SUPFAM" id="SSF57362">
    <property type="entry name" value="BPTI-like"/>
    <property type="match status" value="2"/>
</dbReference>
<evidence type="ECO:0000256" key="5">
    <source>
        <dbReference type="ARBA" id="ARBA00023136"/>
    </source>
</evidence>
<keyword evidence="4 9" id="KW-1133">Transmembrane helix</keyword>
<dbReference type="SUPFAM" id="SSF57424">
    <property type="entry name" value="LDL receptor-like module"/>
    <property type="match status" value="1"/>
</dbReference>
<dbReference type="PROSITE" id="PS50068">
    <property type="entry name" value="LDLRA_2"/>
    <property type="match status" value="1"/>
</dbReference>
<reference evidence="13" key="2">
    <citation type="submission" date="2025-08" db="UniProtKB">
        <authorList>
            <consortium name="Ensembl"/>
        </authorList>
    </citation>
    <scope>IDENTIFICATION</scope>
</reference>
<accession>A0A096LUI1</accession>
<dbReference type="FunFam" id="4.10.410.10:FF:000006">
    <property type="entry name" value="Serine peptidase inhibitor, Kunitz type 1"/>
    <property type="match status" value="1"/>
</dbReference>
<protein>
    <submittedName>
        <fullName evidence="13">Kunitz-type protease inhibitor 1-like</fullName>
    </submittedName>
</protein>
<dbReference type="EMBL" id="AYCK01016213">
    <property type="status" value="NOT_ANNOTATED_CDS"/>
    <property type="molecule type" value="Genomic_DNA"/>
</dbReference>
<dbReference type="PANTHER" id="PTHR46750:SF1">
    <property type="entry name" value="KUNITZ-TYPE PROTEASE INHIBITOR 1"/>
    <property type="match status" value="1"/>
</dbReference>
<dbReference type="InterPro" id="IPR036055">
    <property type="entry name" value="LDL_receptor-like_sf"/>
</dbReference>
<dbReference type="SMART" id="SM00131">
    <property type="entry name" value="KU"/>
    <property type="match status" value="2"/>
</dbReference>
<evidence type="ECO:0000313" key="14">
    <source>
        <dbReference type="Proteomes" id="UP000028760"/>
    </source>
</evidence>
<dbReference type="InterPro" id="IPR020901">
    <property type="entry name" value="Prtase_inh_Kunz-CS"/>
</dbReference>
<dbReference type="GeneTree" id="ENSGT00940000164935"/>
<dbReference type="GO" id="GO:0060429">
    <property type="term" value="P:epithelium development"/>
    <property type="evidence" value="ECO:0007669"/>
    <property type="project" value="TreeGrafter"/>
</dbReference>
<evidence type="ECO:0000259" key="11">
    <source>
        <dbReference type="PROSITE" id="PS50279"/>
    </source>
</evidence>
<feature type="disulfide bond" evidence="8">
    <location>
        <begin position="344"/>
        <end position="359"/>
    </location>
</feature>
<feature type="transmembrane region" description="Helical" evidence="9">
    <location>
        <begin position="462"/>
        <end position="484"/>
    </location>
</feature>
<comment type="subcellular location">
    <subcellularLocation>
        <location evidence="1">Membrane</location>
    </subcellularLocation>
</comment>
<evidence type="ECO:0000259" key="12">
    <source>
        <dbReference type="PROSITE" id="PS50986"/>
    </source>
</evidence>
<dbReference type="PANTHER" id="PTHR46750">
    <property type="entry name" value="KUNITZ-TYPE PROTEASE INHIBITOR 1"/>
    <property type="match status" value="1"/>
</dbReference>
<proteinExistence type="predicted"/>
<dbReference type="Proteomes" id="UP000028760">
    <property type="component" value="Unassembled WGS sequence"/>
</dbReference>
<evidence type="ECO:0000256" key="9">
    <source>
        <dbReference type="SAM" id="Phobius"/>
    </source>
</evidence>
<keyword evidence="14" id="KW-1185">Reference proteome</keyword>
<dbReference type="Pfam" id="PF00014">
    <property type="entry name" value="Kunitz_BPTI"/>
    <property type="match status" value="2"/>
</dbReference>
<dbReference type="SUPFAM" id="SSF49299">
    <property type="entry name" value="PKD domain"/>
    <property type="match status" value="1"/>
</dbReference>
<dbReference type="GO" id="GO:0005886">
    <property type="term" value="C:plasma membrane"/>
    <property type="evidence" value="ECO:0007669"/>
    <property type="project" value="TreeGrafter"/>
</dbReference>
<dbReference type="FunFam" id="4.10.410.10:FF:000020">
    <property type="entry name" value="Collagen, type VI, alpha 3"/>
    <property type="match status" value="1"/>
</dbReference>
<keyword evidence="3 10" id="KW-0732">Signal</keyword>
<feature type="domain" description="BPTI/Kunitz inhibitor" evidence="11">
    <location>
        <begin position="243"/>
        <end position="293"/>
    </location>
</feature>
<dbReference type="GO" id="GO:0008544">
    <property type="term" value="P:epidermis development"/>
    <property type="evidence" value="ECO:0007669"/>
    <property type="project" value="TreeGrafter"/>
</dbReference>
<name>A0A096LUI1_POEFO</name>
<evidence type="ECO:0000313" key="13">
    <source>
        <dbReference type="Ensembl" id="ENSPFOP00000022822.1"/>
    </source>
</evidence>
<dbReference type="Pfam" id="PF07502">
    <property type="entry name" value="MANEC"/>
    <property type="match status" value="1"/>
</dbReference>
<dbReference type="GO" id="GO:0004867">
    <property type="term" value="F:serine-type endopeptidase inhibitor activity"/>
    <property type="evidence" value="ECO:0007669"/>
    <property type="project" value="InterPro"/>
</dbReference>
<dbReference type="PROSITE" id="PS50279">
    <property type="entry name" value="BPTI_KUNITZ_2"/>
    <property type="match status" value="2"/>
</dbReference>
<dbReference type="SMART" id="SM00765">
    <property type="entry name" value="MANEC"/>
    <property type="match status" value="1"/>
</dbReference>
<dbReference type="InterPro" id="IPR023415">
    <property type="entry name" value="LDLR_class-A_CS"/>
</dbReference>
<dbReference type="Ensembl" id="ENSPFOT00000031328.1">
    <property type="protein sequence ID" value="ENSPFOP00000022822.1"/>
    <property type="gene ID" value="ENSPFOG00000016243.2"/>
</dbReference>
<evidence type="ECO:0000256" key="4">
    <source>
        <dbReference type="ARBA" id="ARBA00022989"/>
    </source>
</evidence>
<keyword evidence="5 9" id="KW-0472">Membrane</keyword>
<evidence type="ECO:0000256" key="1">
    <source>
        <dbReference type="ARBA" id="ARBA00004370"/>
    </source>
</evidence>
<dbReference type="InterPro" id="IPR011106">
    <property type="entry name" value="MANSC_N"/>
</dbReference>
<dbReference type="EMBL" id="AYCK01016212">
    <property type="status" value="NOT_ANNOTATED_CDS"/>
    <property type="molecule type" value="Genomic_DNA"/>
</dbReference>
<dbReference type="Gene3D" id="4.10.410.10">
    <property type="entry name" value="Pancreatic trypsin inhibitor Kunitz domain"/>
    <property type="match status" value="2"/>
</dbReference>
<dbReference type="CDD" id="cd22623">
    <property type="entry name" value="Kunitz_HAI1_1-like"/>
    <property type="match status" value="1"/>
</dbReference>
<feature type="signal peptide" evidence="10">
    <location>
        <begin position="1"/>
        <end position="28"/>
    </location>
</feature>
<feature type="disulfide bond" evidence="8">
    <location>
        <begin position="332"/>
        <end position="350"/>
    </location>
</feature>
<dbReference type="PRINTS" id="PR00759">
    <property type="entry name" value="BASICPTASE"/>
</dbReference>
<evidence type="ECO:0000256" key="3">
    <source>
        <dbReference type="ARBA" id="ARBA00022729"/>
    </source>
</evidence>
<feature type="chain" id="PRO_5001919502" evidence="10">
    <location>
        <begin position="29"/>
        <end position="517"/>
    </location>
</feature>
<dbReference type="InterPro" id="IPR002172">
    <property type="entry name" value="LDrepeatLR_classA_rpt"/>
</dbReference>
<dbReference type="SMART" id="SM00089">
    <property type="entry name" value="PKD"/>
    <property type="match status" value="1"/>
</dbReference>
<feature type="disulfide bond" evidence="8">
    <location>
        <begin position="325"/>
        <end position="337"/>
    </location>
</feature>
<dbReference type="PROSITE" id="PS50986">
    <property type="entry name" value="MANSC"/>
    <property type="match status" value="1"/>
</dbReference>
<dbReference type="InterPro" id="IPR036880">
    <property type="entry name" value="Kunitz_BPTI_sf"/>
</dbReference>
<dbReference type="InterPro" id="IPR013980">
    <property type="entry name" value="MANSC_dom"/>
</dbReference>
<dbReference type="CDD" id="cd22624">
    <property type="entry name" value="Kunitz_HAI1_2-like"/>
    <property type="match status" value="1"/>
</dbReference>
<dbReference type="InterPro" id="IPR035986">
    <property type="entry name" value="PKD_dom_sf"/>
</dbReference>
<organism evidence="13 14">
    <name type="scientific">Poecilia formosa</name>
    <name type="common">Amazon molly</name>
    <name type="synonym">Limia formosa</name>
    <dbReference type="NCBI Taxonomy" id="48698"/>
    <lineage>
        <taxon>Eukaryota</taxon>
        <taxon>Metazoa</taxon>
        <taxon>Chordata</taxon>
        <taxon>Craniata</taxon>
        <taxon>Vertebrata</taxon>
        <taxon>Euteleostomi</taxon>
        <taxon>Actinopterygii</taxon>
        <taxon>Neopterygii</taxon>
        <taxon>Teleostei</taxon>
        <taxon>Neoteleostei</taxon>
        <taxon>Acanthomorphata</taxon>
        <taxon>Ovalentaria</taxon>
        <taxon>Atherinomorphae</taxon>
        <taxon>Cyprinodontiformes</taxon>
        <taxon>Poeciliidae</taxon>
        <taxon>Poeciliinae</taxon>
        <taxon>Poecilia</taxon>
    </lineage>
</organism>
<dbReference type="AlphaFoldDB" id="A0A096LUI1"/>
<dbReference type="CDD" id="cd00146">
    <property type="entry name" value="PKD"/>
    <property type="match status" value="1"/>
</dbReference>
<dbReference type="FunFam" id="4.10.400.10:FF:000067">
    <property type="entry name" value="Serine peptidase inhibitor, Kunitz type 1"/>
    <property type="match status" value="1"/>
</dbReference>
<reference evidence="13" key="3">
    <citation type="submission" date="2025-09" db="UniProtKB">
        <authorList>
            <consortium name="Ensembl"/>
        </authorList>
    </citation>
    <scope>IDENTIFICATION</scope>
</reference>
<dbReference type="Gene3D" id="4.10.400.10">
    <property type="entry name" value="Low-density Lipoprotein Receptor"/>
    <property type="match status" value="1"/>
</dbReference>
<reference evidence="14" key="1">
    <citation type="submission" date="2013-10" db="EMBL/GenBank/DDBJ databases">
        <authorList>
            <person name="Schartl M."/>
            <person name="Warren W."/>
        </authorList>
    </citation>
    <scope>NUCLEOTIDE SEQUENCE [LARGE SCALE GENOMIC DNA]</scope>
    <source>
        <strain evidence="14">female</strain>
    </source>
</reference>
<evidence type="ECO:0000256" key="8">
    <source>
        <dbReference type="PROSITE-ProRule" id="PRU00124"/>
    </source>
</evidence>
<dbReference type="Gene3D" id="2.60.40.10">
    <property type="entry name" value="Immunoglobulins"/>
    <property type="match status" value="1"/>
</dbReference>
<dbReference type="Pfam" id="PF22352">
    <property type="entry name" value="K319L-like_PKD"/>
    <property type="match status" value="1"/>
</dbReference>
<dbReference type="InterPro" id="IPR013783">
    <property type="entry name" value="Ig-like_fold"/>
</dbReference>
<dbReference type="PROSITE" id="PS00280">
    <property type="entry name" value="BPTI_KUNITZ_1"/>
    <property type="match status" value="2"/>
</dbReference>
<sequence>FELTEMFRFCTSSLLLLVLLRGAQRGAAEQCESGGDAFVSGSENFVLDAKDAVEDGAALLDTQAVSVDEECETQCCKDPRCNLALLEPRDEEAQDTRTCVLFDCVHKNRFVCRFVNQAGYKSYIRRSTYQRYLEAPVLDGELAPPIANAGPDVVLQPGENVTLNGSESIPLHHAKISDYKWTLQSGDQSLKLEKTNHDDQVRLSNVQPGSYVLKLTVTDSKGKSGHDTVNITVLTPELSSLYCLVPPKTGPCRAAFPRWFYNTTTRRCEKFIYGGCLPNKNNFLFNTECMSACRGVTVSSERSITLNPQTYCGRVWSTEECGSPCRPNQLTCDDGCCLDRALECDGVNQCSDGSDEKLCSKLSRTFNRLLSVNVSDLQAQCVEPPRTGPCRAHFHRWYYNPKDRKCLRFIYGGCDENGNNFEDENDCSETCDGITERNMFSRGMFDRFGSDDDEKTADSGSVALAVILAVCVLALLVIVGYCYLRRRRKAPSRSAGPTHAALSEQDTLVYNSTTKPA</sequence>
<dbReference type="InterPro" id="IPR022409">
    <property type="entry name" value="PKD/Chitinase_dom"/>
</dbReference>
<dbReference type="InterPro" id="IPR002223">
    <property type="entry name" value="Kunitz_BPTI"/>
</dbReference>
<dbReference type="CDD" id="cd00112">
    <property type="entry name" value="LDLa"/>
    <property type="match status" value="1"/>
</dbReference>
<feature type="domain" description="MANSC" evidence="12">
    <location>
        <begin position="41"/>
        <end position="123"/>
    </location>
</feature>
<dbReference type="Pfam" id="PF00057">
    <property type="entry name" value="Ldl_recept_a"/>
    <property type="match status" value="1"/>
</dbReference>
<evidence type="ECO:0000256" key="2">
    <source>
        <dbReference type="ARBA" id="ARBA00022692"/>
    </source>
</evidence>
<dbReference type="PROSITE" id="PS01209">
    <property type="entry name" value="LDLRA_1"/>
    <property type="match status" value="1"/>
</dbReference>
<evidence type="ECO:0000256" key="6">
    <source>
        <dbReference type="ARBA" id="ARBA00023157"/>
    </source>
</evidence>
<dbReference type="GO" id="GO:0030198">
    <property type="term" value="P:extracellular matrix organization"/>
    <property type="evidence" value="ECO:0007669"/>
    <property type="project" value="TreeGrafter"/>
</dbReference>
<dbReference type="SMART" id="SM00192">
    <property type="entry name" value="LDLa"/>
    <property type="match status" value="1"/>
</dbReference>